<gene>
    <name evidence="1" type="ORF">G3I39_22610</name>
</gene>
<dbReference type="AlphaFoldDB" id="A0A6N9VAH6"/>
<sequence>GNNNAYCQDDATSWVDWSLRQEPAWADLLALTRRLIALRRAHPVLRSRSFFAGRAQAEDGLRDLAWFTARGGEMTERDWYAPTGTLALYLSGRDIPGRDERGTPVTDAGFHIVLH</sequence>
<dbReference type="InterPro" id="IPR013780">
    <property type="entry name" value="Glyco_hydro_b"/>
</dbReference>
<dbReference type="Proteomes" id="UP000471648">
    <property type="component" value="Unassembled WGS sequence"/>
</dbReference>
<feature type="non-terminal residue" evidence="1">
    <location>
        <position position="1"/>
    </location>
</feature>
<proteinExistence type="predicted"/>
<dbReference type="InterPro" id="IPR017853">
    <property type="entry name" value="GH"/>
</dbReference>
<dbReference type="SUPFAM" id="SSF51445">
    <property type="entry name" value="(Trans)glycosidases"/>
    <property type="match status" value="1"/>
</dbReference>
<comment type="caution">
    <text evidence="1">The sequence shown here is derived from an EMBL/GenBank/DDBJ whole genome shotgun (WGS) entry which is preliminary data.</text>
</comment>
<dbReference type="EMBL" id="JAAGME010000917">
    <property type="protein sequence ID" value="NEB69820.1"/>
    <property type="molecule type" value="Genomic_DNA"/>
</dbReference>
<name>A0A6N9VAH6_STRMI</name>
<dbReference type="Gene3D" id="3.20.20.80">
    <property type="entry name" value="Glycosidases"/>
    <property type="match status" value="1"/>
</dbReference>
<feature type="non-terminal residue" evidence="1">
    <location>
        <position position="115"/>
    </location>
</feature>
<evidence type="ECO:0000313" key="1">
    <source>
        <dbReference type="EMBL" id="NEB69820.1"/>
    </source>
</evidence>
<evidence type="ECO:0000313" key="2">
    <source>
        <dbReference type="Proteomes" id="UP000471648"/>
    </source>
</evidence>
<organism evidence="1 2">
    <name type="scientific">Streptomyces microflavus</name>
    <name type="common">Streptomyces lipmanii</name>
    <dbReference type="NCBI Taxonomy" id="1919"/>
    <lineage>
        <taxon>Bacteria</taxon>
        <taxon>Bacillati</taxon>
        <taxon>Actinomycetota</taxon>
        <taxon>Actinomycetes</taxon>
        <taxon>Kitasatosporales</taxon>
        <taxon>Streptomycetaceae</taxon>
        <taxon>Streptomyces</taxon>
    </lineage>
</organism>
<dbReference type="Gene3D" id="2.60.40.1180">
    <property type="entry name" value="Golgi alpha-mannosidase II"/>
    <property type="match status" value="1"/>
</dbReference>
<dbReference type="SUPFAM" id="SSF51011">
    <property type="entry name" value="Glycosyl hydrolase domain"/>
    <property type="match status" value="1"/>
</dbReference>
<accession>A0A6N9VAH6</accession>
<reference evidence="1 2" key="1">
    <citation type="submission" date="2020-01" db="EMBL/GenBank/DDBJ databases">
        <title>Insect and environment-associated Actinomycetes.</title>
        <authorList>
            <person name="Currrie C."/>
            <person name="Chevrette M."/>
            <person name="Carlson C."/>
            <person name="Stubbendieck R."/>
            <person name="Wendt-Pienkowski E."/>
        </authorList>
    </citation>
    <scope>NUCLEOTIDE SEQUENCE [LARGE SCALE GENOMIC DNA]</scope>
    <source>
        <strain evidence="1 2">SID14438</strain>
    </source>
</reference>
<protein>
    <submittedName>
        <fullName evidence="1">Glycogen debranching enzyme GlgX</fullName>
    </submittedName>
</protein>